<dbReference type="SUPFAM" id="SSF46689">
    <property type="entry name" value="Homeodomain-like"/>
    <property type="match status" value="1"/>
</dbReference>
<dbReference type="OrthoDB" id="9909311at2759"/>
<dbReference type="PANTHER" id="PTHR19303">
    <property type="entry name" value="TRANSPOSON"/>
    <property type="match status" value="1"/>
</dbReference>
<dbReference type="PANTHER" id="PTHR19303:SF73">
    <property type="entry name" value="PROTEIN PDC2"/>
    <property type="match status" value="1"/>
</dbReference>
<sequence>ASSDVKHLNKRTSPYIEINDALYKWYQVACSKQVYPDGSQLMAKAKEIALSLEIPEFTASIGWFDRWKKRYNIKQMKICGESGAV</sequence>
<keyword evidence="1" id="KW-0238">DNA-binding</keyword>
<name>A0A1X7SQ89_AMPQE</name>
<dbReference type="GO" id="GO:0003677">
    <property type="term" value="F:DNA binding"/>
    <property type="evidence" value="ECO:0007669"/>
    <property type="project" value="UniProtKB-KW"/>
</dbReference>
<dbReference type="EnsemblMetazoa" id="Aqu2.1.04286_001">
    <property type="protein sequence ID" value="Aqu2.1.04286_001"/>
    <property type="gene ID" value="Aqu2.1.04286"/>
</dbReference>
<evidence type="ECO:0000313" key="3">
    <source>
        <dbReference type="EnsemblMetazoa" id="Aqu2.1.04286_001"/>
    </source>
</evidence>
<dbReference type="Gene3D" id="1.10.10.60">
    <property type="entry name" value="Homeodomain-like"/>
    <property type="match status" value="1"/>
</dbReference>
<evidence type="ECO:0000259" key="2">
    <source>
        <dbReference type="PROSITE" id="PS51253"/>
    </source>
</evidence>
<dbReference type="GO" id="GO:0005634">
    <property type="term" value="C:nucleus"/>
    <property type="evidence" value="ECO:0007669"/>
    <property type="project" value="TreeGrafter"/>
</dbReference>
<dbReference type="PROSITE" id="PS51253">
    <property type="entry name" value="HTH_CENPB"/>
    <property type="match status" value="1"/>
</dbReference>
<feature type="domain" description="HTH CENPB-type" evidence="2">
    <location>
        <begin position="6"/>
        <end position="77"/>
    </location>
</feature>
<dbReference type="InterPro" id="IPR050863">
    <property type="entry name" value="CenT-Element_Derived"/>
</dbReference>
<dbReference type="InParanoid" id="A0A1X7SQ89"/>
<dbReference type="SMART" id="SM00674">
    <property type="entry name" value="CENPB"/>
    <property type="match status" value="1"/>
</dbReference>
<dbReference type="AlphaFoldDB" id="A0A1X7SQ89"/>
<proteinExistence type="predicted"/>
<evidence type="ECO:0000256" key="1">
    <source>
        <dbReference type="ARBA" id="ARBA00023125"/>
    </source>
</evidence>
<dbReference type="InterPro" id="IPR006600">
    <property type="entry name" value="HTH_CenpB_DNA-bd_dom"/>
</dbReference>
<dbReference type="OMA" id="MKICGES"/>
<protein>
    <recommendedName>
        <fullName evidence="2">HTH CENPB-type domain-containing protein</fullName>
    </recommendedName>
</protein>
<dbReference type="InterPro" id="IPR009057">
    <property type="entry name" value="Homeodomain-like_sf"/>
</dbReference>
<organism evidence="3">
    <name type="scientific">Amphimedon queenslandica</name>
    <name type="common">Sponge</name>
    <dbReference type="NCBI Taxonomy" id="400682"/>
    <lineage>
        <taxon>Eukaryota</taxon>
        <taxon>Metazoa</taxon>
        <taxon>Porifera</taxon>
        <taxon>Demospongiae</taxon>
        <taxon>Heteroscleromorpha</taxon>
        <taxon>Haplosclerida</taxon>
        <taxon>Niphatidae</taxon>
        <taxon>Amphimedon</taxon>
    </lineage>
</organism>
<accession>A0A1X7SQ89</accession>
<reference evidence="3" key="1">
    <citation type="submission" date="2017-05" db="UniProtKB">
        <authorList>
            <consortium name="EnsemblMetazoa"/>
        </authorList>
    </citation>
    <scope>IDENTIFICATION</scope>
</reference>
<dbReference type="Pfam" id="PF03221">
    <property type="entry name" value="HTH_Tnp_Tc5"/>
    <property type="match status" value="1"/>
</dbReference>